<dbReference type="RefSeq" id="WP_104913882.1">
    <property type="nucleotide sequence ID" value="NZ_CP026923.1"/>
</dbReference>
<dbReference type="EMBL" id="CP026923">
    <property type="protein sequence ID" value="AVG24399.1"/>
    <property type="molecule type" value="Genomic_DNA"/>
</dbReference>
<dbReference type="AlphaFoldDB" id="A0A2L2BRW3"/>
<dbReference type="Proteomes" id="UP000243077">
    <property type="component" value="Chromosome"/>
</dbReference>
<dbReference type="InterPro" id="IPR023631">
    <property type="entry name" value="Amidase_dom"/>
</dbReference>
<dbReference type="KEGG" id="psai:C3B54_111457"/>
<evidence type="ECO:0000259" key="2">
    <source>
        <dbReference type="Pfam" id="PF01425"/>
    </source>
</evidence>
<evidence type="ECO:0000256" key="1">
    <source>
        <dbReference type="ARBA" id="ARBA00009199"/>
    </source>
</evidence>
<organism evidence="3 4">
    <name type="scientific">Pontimonas salivibrio</name>
    <dbReference type="NCBI Taxonomy" id="1159327"/>
    <lineage>
        <taxon>Bacteria</taxon>
        <taxon>Bacillati</taxon>
        <taxon>Actinomycetota</taxon>
        <taxon>Actinomycetes</taxon>
        <taxon>Micrococcales</taxon>
        <taxon>Microbacteriaceae</taxon>
        <taxon>Pontimonas</taxon>
    </lineage>
</organism>
<comment type="similarity">
    <text evidence="1">Belongs to the amidase family.</text>
</comment>
<accession>A0A2L2BRW3</accession>
<evidence type="ECO:0000313" key="3">
    <source>
        <dbReference type="EMBL" id="AVG24399.1"/>
    </source>
</evidence>
<protein>
    <submittedName>
        <fullName evidence="3">Amidase</fullName>
    </submittedName>
</protein>
<evidence type="ECO:0000313" key="4">
    <source>
        <dbReference type="Proteomes" id="UP000243077"/>
    </source>
</evidence>
<dbReference type="PANTHER" id="PTHR11895:SF7">
    <property type="entry name" value="GLUTAMYL-TRNA(GLN) AMIDOTRANSFERASE SUBUNIT A, MITOCHONDRIAL"/>
    <property type="match status" value="1"/>
</dbReference>
<name>A0A2L2BRW3_9MICO</name>
<sequence length="472" mass="49761">MTSWHLESLAQHHDALRHGRTSATELTEYYLERIERFNPQLNAFVHVDPDYARKRALTADEQLDGPRATALTGLPTADKDLVQRAGMPTRYGSALTEGQPPSEHSDPMATWVDDVGAISVGKTATSEFGMAAATEALAMGPTRNPHDLERSAGGSSGGAAAAVAAGLLPFAPGSDGGGSIRIPALSCGLAGWKPSRGLVPAGSGFEFLGGLAVPGLITRSVEDLALAADLLVQGEWPWATRAPGEPGSYLAGLQSPEAGRRIGWTATTPWPTDWGITPDPLALQAFERAKDALVDAGHELVELDWQPAPSYADDFVTLWTANAASLPVPEGAGDALEPLTRFLVEEGLKVTGVQLVQALAGLRSFERDTIMAFGSFDAVLTPGLNGPAPAIGWYDPADAWRNFQQQVQITPWTSFVNVAGLPAVALPTDYSPEGLPLGVQLVGRAGGDALVMALARQIEQRLPDATRSPQGF</sequence>
<dbReference type="PROSITE" id="PS00571">
    <property type="entry name" value="AMIDASES"/>
    <property type="match status" value="1"/>
</dbReference>
<gene>
    <name evidence="3" type="ORF">C3B54_111457</name>
</gene>
<dbReference type="OrthoDB" id="5175573at2"/>
<dbReference type="Gene3D" id="3.90.1300.10">
    <property type="entry name" value="Amidase signature (AS) domain"/>
    <property type="match status" value="1"/>
</dbReference>
<proteinExistence type="inferred from homology"/>
<dbReference type="PANTHER" id="PTHR11895">
    <property type="entry name" value="TRANSAMIDASE"/>
    <property type="match status" value="1"/>
</dbReference>
<dbReference type="SUPFAM" id="SSF75304">
    <property type="entry name" value="Amidase signature (AS) enzymes"/>
    <property type="match status" value="1"/>
</dbReference>
<dbReference type="GO" id="GO:0003824">
    <property type="term" value="F:catalytic activity"/>
    <property type="evidence" value="ECO:0007669"/>
    <property type="project" value="InterPro"/>
</dbReference>
<feature type="domain" description="Amidase" evidence="2">
    <location>
        <begin position="25"/>
        <end position="451"/>
    </location>
</feature>
<reference evidence="3 4" key="1">
    <citation type="submission" date="2018-02" db="EMBL/GenBank/DDBJ databases">
        <title>Complete genome of the streamlined marine actinobacterium Pontimonas salivibrio CL-TW6 adapted to coastal planktonic lifestype.</title>
        <authorList>
            <person name="Cho B.C."/>
            <person name="Hardies S.C."/>
            <person name="Jang G.I."/>
            <person name="Hwang C.Y."/>
        </authorList>
    </citation>
    <scope>NUCLEOTIDE SEQUENCE [LARGE SCALE GENOMIC DNA]</scope>
    <source>
        <strain evidence="3 4">CL-TW6</strain>
    </source>
</reference>
<dbReference type="Pfam" id="PF01425">
    <property type="entry name" value="Amidase"/>
    <property type="match status" value="1"/>
</dbReference>
<dbReference type="InterPro" id="IPR000120">
    <property type="entry name" value="Amidase"/>
</dbReference>
<dbReference type="InterPro" id="IPR036928">
    <property type="entry name" value="AS_sf"/>
</dbReference>
<dbReference type="InterPro" id="IPR020556">
    <property type="entry name" value="Amidase_CS"/>
</dbReference>
<keyword evidence="4" id="KW-1185">Reference proteome</keyword>